<organism evidence="2 3">
    <name type="scientific">Naumovozyma dairenensis (strain ATCC 10597 / BCRC 20456 / CBS 421 / NBRC 0211 / NRRL Y-12639)</name>
    <name type="common">Saccharomyces dairenensis</name>
    <dbReference type="NCBI Taxonomy" id="1071378"/>
    <lineage>
        <taxon>Eukaryota</taxon>
        <taxon>Fungi</taxon>
        <taxon>Dikarya</taxon>
        <taxon>Ascomycota</taxon>
        <taxon>Saccharomycotina</taxon>
        <taxon>Saccharomycetes</taxon>
        <taxon>Saccharomycetales</taxon>
        <taxon>Saccharomycetaceae</taxon>
        <taxon>Naumovozyma</taxon>
    </lineage>
</organism>
<gene>
    <name evidence="2" type="primary">NDAI0D00410</name>
    <name evidence="2" type="ordered locus">NDAI_0D00410</name>
</gene>
<protein>
    <submittedName>
        <fullName evidence="2">Uncharacterized protein</fullName>
    </submittedName>
</protein>
<reference evidence="2 3" key="1">
    <citation type="journal article" date="2011" name="Proc. Natl. Acad. Sci. U.S.A.">
        <title>Evolutionary erosion of yeast sex chromosomes by mating-type switching accidents.</title>
        <authorList>
            <person name="Gordon J.L."/>
            <person name="Armisen D."/>
            <person name="Proux-Wera E."/>
            <person name="Oheigeartaigh S.S."/>
            <person name="Byrne K.P."/>
            <person name="Wolfe K.H."/>
        </authorList>
    </citation>
    <scope>NUCLEOTIDE SEQUENCE [LARGE SCALE GENOMIC DNA]</scope>
    <source>
        <strain evidence="3">ATCC 10597 / BCRC 20456 / CBS 421 / NBRC 0211 / NRRL Y-12639</strain>
    </source>
</reference>
<evidence type="ECO:0000313" key="2">
    <source>
        <dbReference type="EMBL" id="CCD24355.1"/>
    </source>
</evidence>
<accession>G0W994</accession>
<sequence>MKILCWFLHSYSIITQTNNQAKNKEMNSFTYTSIQKQKRLLTLVEQKLSKCAKQGETKGYNLREMVGHANLLDQLLDNIQNFENFENHQRQHSYYYNNKNNDMMGPLPRITNYADPPISQDDDFFNKNNENMLIPRNLSAQPQNFYDIEKDDDNDYDSQEQYHSYLGDTYAHTTTNSKSSYSLGTGTAEAIQKMNDMIPRSYVDDIGNMSSNSKNMGRNNMNLEPMTKLPECPPLLSSSPSSVVPCSSDLETISEAPLSDEEYDIKPNIYGLTFASLCSKSNGYPSQSSPSSSSSSSSSICDRKDCTAHIKQGNLPQLTN</sequence>
<evidence type="ECO:0000256" key="1">
    <source>
        <dbReference type="SAM" id="MobiDB-lite"/>
    </source>
</evidence>
<evidence type="ECO:0000313" key="3">
    <source>
        <dbReference type="Proteomes" id="UP000000689"/>
    </source>
</evidence>
<proteinExistence type="predicted"/>
<feature type="region of interest" description="Disordered" evidence="1">
    <location>
        <begin position="281"/>
        <end position="301"/>
    </location>
</feature>
<dbReference type="RefSeq" id="XP_003669598.1">
    <property type="nucleotide sequence ID" value="XM_003669550.1"/>
</dbReference>
<dbReference type="Proteomes" id="UP000000689">
    <property type="component" value="Chromosome 4"/>
</dbReference>
<name>G0W994_NAUDC</name>
<feature type="compositionally biased region" description="Low complexity" evidence="1">
    <location>
        <begin position="285"/>
        <end position="299"/>
    </location>
</feature>
<dbReference type="HOGENOM" id="CLU_869021_0_0_1"/>
<dbReference type="EMBL" id="HE580270">
    <property type="protein sequence ID" value="CCD24355.1"/>
    <property type="molecule type" value="Genomic_DNA"/>
</dbReference>
<dbReference type="GeneID" id="11494859"/>
<dbReference type="AlphaFoldDB" id="G0W994"/>
<dbReference type="KEGG" id="ndi:NDAI_0D00410"/>
<keyword evidence="3" id="KW-1185">Reference proteome</keyword>